<evidence type="ECO:0000256" key="1">
    <source>
        <dbReference type="ARBA" id="ARBA00004413"/>
    </source>
</evidence>
<evidence type="ECO:0000256" key="2">
    <source>
        <dbReference type="ARBA" id="ARBA00010004"/>
    </source>
</evidence>
<dbReference type="EMBL" id="CP037423">
    <property type="protein sequence ID" value="QDV45554.1"/>
    <property type="molecule type" value="Genomic_DNA"/>
</dbReference>
<dbReference type="Gene3D" id="1.10.287.1700">
    <property type="match status" value="1"/>
</dbReference>
<dbReference type="GO" id="GO:0071973">
    <property type="term" value="P:bacterial-type flagellum-dependent cell motility"/>
    <property type="evidence" value="ECO:0007669"/>
    <property type="project" value="InterPro"/>
</dbReference>
<keyword evidence="11" id="KW-0966">Cell projection</keyword>
<keyword evidence="11" id="KW-0282">Flagellum</keyword>
<keyword evidence="12" id="KW-1185">Reference proteome</keyword>
<dbReference type="GO" id="GO:0015031">
    <property type="term" value="P:protein transport"/>
    <property type="evidence" value="ECO:0007669"/>
    <property type="project" value="UniProtKB-KW"/>
</dbReference>
<comment type="subcellular location">
    <subcellularLocation>
        <location evidence="1">Cell membrane</location>
        <topology evidence="1">Peripheral membrane protein</topology>
        <orientation evidence="1">Cytoplasmic side</orientation>
    </subcellularLocation>
</comment>
<dbReference type="GO" id="GO:0044781">
    <property type="term" value="P:bacterial-type flagellum organization"/>
    <property type="evidence" value="ECO:0007669"/>
    <property type="project" value="UniProtKB-KW"/>
</dbReference>
<evidence type="ECO:0000256" key="5">
    <source>
        <dbReference type="ARBA" id="ARBA00022475"/>
    </source>
</evidence>
<dbReference type="RefSeq" id="WP_145389770.1">
    <property type="nucleotide sequence ID" value="NZ_CP037423.1"/>
</dbReference>
<sequence>MSELKKKIDRIRRIHSLETSQLNVLIGELARIDAMLASHQQRLDEFEALKRQGLEIDQACSIESLTQTNLWIDSIDRSIKIVREVLSKCESERAEARSRVMDQRARVRGLEILMDQRRLEFDADAMTQQMLLADENALKKYARN</sequence>
<keyword evidence="7" id="KW-1005">Bacterial flagellum biogenesis</keyword>
<dbReference type="AlphaFoldDB" id="A0A518HXS7"/>
<dbReference type="GO" id="GO:0005886">
    <property type="term" value="C:plasma membrane"/>
    <property type="evidence" value="ECO:0007669"/>
    <property type="project" value="UniProtKB-SubCell"/>
</dbReference>
<protein>
    <recommendedName>
        <fullName evidence="3">Flagellar FliJ protein</fullName>
    </recommendedName>
</protein>
<evidence type="ECO:0000256" key="3">
    <source>
        <dbReference type="ARBA" id="ARBA00020392"/>
    </source>
</evidence>
<dbReference type="GO" id="GO:0009288">
    <property type="term" value="C:bacterial-type flagellum"/>
    <property type="evidence" value="ECO:0007669"/>
    <property type="project" value="InterPro"/>
</dbReference>
<keyword evidence="11" id="KW-0969">Cilium</keyword>
<dbReference type="InterPro" id="IPR053716">
    <property type="entry name" value="Flag_assembly_chemotaxis_eff"/>
</dbReference>
<dbReference type="KEGG" id="snep:Enr13x_54330"/>
<keyword evidence="9" id="KW-0472">Membrane</keyword>
<evidence type="ECO:0000256" key="9">
    <source>
        <dbReference type="ARBA" id="ARBA00023136"/>
    </source>
</evidence>
<keyword evidence="10" id="KW-1006">Bacterial flagellum protein export</keyword>
<keyword evidence="8" id="KW-0653">Protein transport</keyword>
<reference evidence="11 12" key="1">
    <citation type="submission" date="2019-03" db="EMBL/GenBank/DDBJ databases">
        <title>Deep-cultivation of Planctomycetes and their phenomic and genomic characterization uncovers novel biology.</title>
        <authorList>
            <person name="Wiegand S."/>
            <person name="Jogler M."/>
            <person name="Boedeker C."/>
            <person name="Pinto D."/>
            <person name="Vollmers J."/>
            <person name="Rivas-Marin E."/>
            <person name="Kohn T."/>
            <person name="Peeters S.H."/>
            <person name="Heuer A."/>
            <person name="Rast P."/>
            <person name="Oberbeckmann S."/>
            <person name="Bunk B."/>
            <person name="Jeske O."/>
            <person name="Meyerdierks A."/>
            <person name="Storesund J.E."/>
            <person name="Kallscheuer N."/>
            <person name="Luecker S."/>
            <person name="Lage O.M."/>
            <person name="Pohl T."/>
            <person name="Merkel B.J."/>
            <person name="Hornburger P."/>
            <person name="Mueller R.-W."/>
            <person name="Bruemmer F."/>
            <person name="Labrenz M."/>
            <person name="Spormann A.M."/>
            <person name="Op den Camp H."/>
            <person name="Overmann J."/>
            <person name="Amann R."/>
            <person name="Jetten M.S.M."/>
            <person name="Mascher T."/>
            <person name="Medema M.H."/>
            <person name="Devos D.P."/>
            <person name="Kaster A.-K."/>
            <person name="Ovreas L."/>
            <person name="Rohde M."/>
            <person name="Galperin M.Y."/>
            <person name="Jogler C."/>
        </authorList>
    </citation>
    <scope>NUCLEOTIDE SEQUENCE [LARGE SCALE GENOMIC DNA]</scope>
    <source>
        <strain evidence="11 12">Enr13</strain>
    </source>
</reference>
<gene>
    <name evidence="11" type="ORF">Enr13x_54330</name>
</gene>
<evidence type="ECO:0000256" key="7">
    <source>
        <dbReference type="ARBA" id="ARBA00022795"/>
    </source>
</evidence>
<proteinExistence type="inferred from homology"/>
<organism evidence="11 12">
    <name type="scientific">Stieleria neptunia</name>
    <dbReference type="NCBI Taxonomy" id="2527979"/>
    <lineage>
        <taxon>Bacteria</taxon>
        <taxon>Pseudomonadati</taxon>
        <taxon>Planctomycetota</taxon>
        <taxon>Planctomycetia</taxon>
        <taxon>Pirellulales</taxon>
        <taxon>Pirellulaceae</taxon>
        <taxon>Stieleria</taxon>
    </lineage>
</organism>
<keyword evidence="6" id="KW-0145">Chemotaxis</keyword>
<evidence type="ECO:0000256" key="10">
    <source>
        <dbReference type="ARBA" id="ARBA00023225"/>
    </source>
</evidence>
<evidence type="ECO:0000256" key="8">
    <source>
        <dbReference type="ARBA" id="ARBA00022927"/>
    </source>
</evidence>
<evidence type="ECO:0000313" key="12">
    <source>
        <dbReference type="Proteomes" id="UP000319004"/>
    </source>
</evidence>
<evidence type="ECO:0000313" key="11">
    <source>
        <dbReference type="EMBL" id="QDV45554.1"/>
    </source>
</evidence>
<comment type="similarity">
    <text evidence="2">Belongs to the FliJ family.</text>
</comment>
<dbReference type="Proteomes" id="UP000319004">
    <property type="component" value="Chromosome"/>
</dbReference>
<accession>A0A518HXS7</accession>
<dbReference type="Pfam" id="PF02050">
    <property type="entry name" value="FliJ"/>
    <property type="match status" value="1"/>
</dbReference>
<dbReference type="GO" id="GO:0006935">
    <property type="term" value="P:chemotaxis"/>
    <property type="evidence" value="ECO:0007669"/>
    <property type="project" value="UniProtKB-KW"/>
</dbReference>
<evidence type="ECO:0000256" key="4">
    <source>
        <dbReference type="ARBA" id="ARBA00022448"/>
    </source>
</evidence>
<keyword evidence="4" id="KW-0813">Transport</keyword>
<dbReference type="OrthoDB" id="268861at2"/>
<evidence type="ECO:0000256" key="6">
    <source>
        <dbReference type="ARBA" id="ARBA00022500"/>
    </source>
</evidence>
<name>A0A518HXS7_9BACT</name>
<keyword evidence="5" id="KW-1003">Cell membrane</keyword>
<dbReference type="InterPro" id="IPR012823">
    <property type="entry name" value="Flagell_FliJ"/>
</dbReference>